<accession>A0ABD3NPB9</accession>
<dbReference type="PANTHER" id="PTHR16255">
    <property type="entry name" value="REQUIRED FOR MEIOTIC NUCLEAR DIVISION PROTEIN 1 HOMOLOG"/>
    <property type="match status" value="1"/>
</dbReference>
<evidence type="ECO:0000259" key="3">
    <source>
        <dbReference type="Pfam" id="PF02582"/>
    </source>
</evidence>
<name>A0ABD3NPB9_9STRA</name>
<evidence type="ECO:0000313" key="5">
    <source>
        <dbReference type="Proteomes" id="UP001530400"/>
    </source>
</evidence>
<protein>
    <recommendedName>
        <fullName evidence="3">DUF155 domain-containing protein</fullName>
    </recommendedName>
</protein>
<evidence type="ECO:0000256" key="1">
    <source>
        <dbReference type="ARBA" id="ARBA00008306"/>
    </source>
</evidence>
<dbReference type="InterPro" id="IPR051624">
    <property type="entry name" value="RMD1/Sad1-interacting"/>
</dbReference>
<evidence type="ECO:0000313" key="4">
    <source>
        <dbReference type="EMBL" id="KAL3777905.1"/>
    </source>
</evidence>
<sequence length="357" mass="40066">MTTNGPTEQTPLTYTLEEGRSSRPPPRSTSPTGASATFTKTHLNTFSKKNSHGSSPRDAINAILPPKLTTTSALRSGLSLAKPKAESDDVLAIRSKQSKNRARKNVGAFRRKRQDYATWKGRVGVHVETDEIDLKNLVNVIYKTLGTEWELVDHYDVIRLWLPLDNVQFSGDEQNIPKGGDEYAGDGEIHASMPEVFVFGFGAVVFWNFRGEEMEKAWMEQHLLCHEELIGLRHNAESVENACDEMGFQYGDGFHWLRDIVQLQTRDAGEKLAVSFAVAKSANLSIYEWRLEQAVQRNSHIPEDLAKSGELHLNRREINVEIGRLYLLNNAINLETTMLDTPEVSACYLYASIDCGV</sequence>
<dbReference type="EMBL" id="JALLPJ020001020">
    <property type="protein sequence ID" value="KAL3777905.1"/>
    <property type="molecule type" value="Genomic_DNA"/>
</dbReference>
<evidence type="ECO:0000256" key="2">
    <source>
        <dbReference type="SAM" id="MobiDB-lite"/>
    </source>
</evidence>
<dbReference type="Proteomes" id="UP001530400">
    <property type="component" value="Unassembled WGS sequence"/>
</dbReference>
<feature type="compositionally biased region" description="Polar residues" evidence="2">
    <location>
        <begin position="1"/>
        <end position="13"/>
    </location>
</feature>
<feature type="domain" description="DUF155" evidence="3">
    <location>
        <begin position="196"/>
        <end position="344"/>
    </location>
</feature>
<dbReference type="Pfam" id="PF02582">
    <property type="entry name" value="DUF155"/>
    <property type="match status" value="1"/>
</dbReference>
<gene>
    <name evidence="4" type="ORF">ACHAWO_008442</name>
</gene>
<comment type="caution">
    <text evidence="4">The sequence shown here is derived from an EMBL/GenBank/DDBJ whole genome shotgun (WGS) entry which is preliminary data.</text>
</comment>
<dbReference type="AlphaFoldDB" id="A0ABD3NPB9"/>
<dbReference type="InterPro" id="IPR003734">
    <property type="entry name" value="DUF155"/>
</dbReference>
<reference evidence="4 5" key="1">
    <citation type="submission" date="2024-10" db="EMBL/GenBank/DDBJ databases">
        <title>Updated reference genomes for cyclostephanoid diatoms.</title>
        <authorList>
            <person name="Roberts W.R."/>
            <person name="Alverson A.J."/>
        </authorList>
    </citation>
    <scope>NUCLEOTIDE SEQUENCE [LARGE SCALE GENOMIC DNA]</scope>
    <source>
        <strain evidence="4 5">AJA010-31</strain>
    </source>
</reference>
<proteinExistence type="inferred from homology"/>
<organism evidence="4 5">
    <name type="scientific">Cyclotella atomus</name>
    <dbReference type="NCBI Taxonomy" id="382360"/>
    <lineage>
        <taxon>Eukaryota</taxon>
        <taxon>Sar</taxon>
        <taxon>Stramenopiles</taxon>
        <taxon>Ochrophyta</taxon>
        <taxon>Bacillariophyta</taxon>
        <taxon>Coscinodiscophyceae</taxon>
        <taxon>Thalassiosirophycidae</taxon>
        <taxon>Stephanodiscales</taxon>
        <taxon>Stephanodiscaceae</taxon>
        <taxon>Cyclotella</taxon>
    </lineage>
</organism>
<dbReference type="GO" id="GO:0005739">
    <property type="term" value="C:mitochondrion"/>
    <property type="evidence" value="ECO:0007669"/>
    <property type="project" value="UniProtKB-ARBA"/>
</dbReference>
<feature type="region of interest" description="Disordered" evidence="2">
    <location>
        <begin position="1"/>
        <end position="40"/>
    </location>
</feature>
<comment type="similarity">
    <text evidence="1">Belongs to the RMD1/sif2 family.</text>
</comment>
<dbReference type="PANTHER" id="PTHR16255:SF1">
    <property type="entry name" value="REQUIRED FOR MEIOTIC NUCLEAR DIVISION PROTEIN 1 HOMOLOG"/>
    <property type="match status" value="1"/>
</dbReference>
<keyword evidence="5" id="KW-1185">Reference proteome</keyword>